<evidence type="ECO:0000256" key="3">
    <source>
        <dbReference type="ARBA" id="ARBA00022741"/>
    </source>
</evidence>
<dbReference type="SUPFAM" id="SSF52540">
    <property type="entry name" value="P-loop containing nucleoside triphosphate hydrolases"/>
    <property type="match status" value="1"/>
</dbReference>
<evidence type="ECO:0000256" key="5">
    <source>
        <dbReference type="ARBA" id="ARBA00022989"/>
    </source>
</evidence>
<comment type="subcellular location">
    <subcellularLocation>
        <location evidence="1">Cell membrane</location>
        <topology evidence="1">Multi-pass membrane protein</topology>
    </subcellularLocation>
</comment>
<reference evidence="10 11" key="1">
    <citation type="submission" date="2023-09" db="EMBL/GenBank/DDBJ databases">
        <authorList>
            <person name="Page C.A."/>
            <person name="Perez-Diaz I.M."/>
        </authorList>
    </citation>
    <scope>NUCLEOTIDE SEQUENCE [LARGE SCALE GENOMIC DNA]</scope>
    <source>
        <strain evidence="10 11">Ll15</strain>
    </source>
</reference>
<proteinExistence type="predicted"/>
<dbReference type="InterPro" id="IPR039421">
    <property type="entry name" value="Type_1_exporter"/>
</dbReference>
<keyword evidence="2 7" id="KW-0812">Transmembrane</keyword>
<evidence type="ECO:0000256" key="7">
    <source>
        <dbReference type="SAM" id="Phobius"/>
    </source>
</evidence>
<evidence type="ECO:0000313" key="11">
    <source>
        <dbReference type="Proteomes" id="UP001322664"/>
    </source>
</evidence>
<accession>A0ABZ0RWR3</accession>
<evidence type="ECO:0000256" key="2">
    <source>
        <dbReference type="ARBA" id="ARBA00022692"/>
    </source>
</evidence>
<dbReference type="Pfam" id="PF00664">
    <property type="entry name" value="ABC_membrane"/>
    <property type="match status" value="1"/>
</dbReference>
<evidence type="ECO:0000313" key="10">
    <source>
        <dbReference type="EMBL" id="WPK12672.1"/>
    </source>
</evidence>
<feature type="transmembrane region" description="Helical" evidence="7">
    <location>
        <begin position="185"/>
        <end position="204"/>
    </location>
</feature>
<dbReference type="EMBL" id="CP137624">
    <property type="protein sequence ID" value="WPK12672.1"/>
    <property type="molecule type" value="Genomic_DNA"/>
</dbReference>
<dbReference type="InterPro" id="IPR003593">
    <property type="entry name" value="AAA+_ATPase"/>
</dbReference>
<name>A0ABZ0RWR3_9BACI</name>
<gene>
    <name evidence="10" type="ORF">R6U77_02935</name>
</gene>
<keyword evidence="4 10" id="KW-0067">ATP-binding</keyword>
<evidence type="ECO:0000256" key="1">
    <source>
        <dbReference type="ARBA" id="ARBA00004651"/>
    </source>
</evidence>
<keyword evidence="5 7" id="KW-1133">Transmembrane helix</keyword>
<evidence type="ECO:0000259" key="9">
    <source>
        <dbReference type="PROSITE" id="PS50929"/>
    </source>
</evidence>
<dbReference type="InterPro" id="IPR036640">
    <property type="entry name" value="ABC1_TM_sf"/>
</dbReference>
<dbReference type="CDD" id="cd03228">
    <property type="entry name" value="ABCC_MRP_Like"/>
    <property type="match status" value="1"/>
</dbReference>
<feature type="transmembrane region" description="Helical" evidence="7">
    <location>
        <begin position="21"/>
        <end position="43"/>
    </location>
</feature>
<feature type="transmembrane region" description="Helical" evidence="7">
    <location>
        <begin position="274"/>
        <end position="294"/>
    </location>
</feature>
<feature type="transmembrane region" description="Helical" evidence="7">
    <location>
        <begin position="250"/>
        <end position="268"/>
    </location>
</feature>
<dbReference type="Proteomes" id="UP001322664">
    <property type="component" value="Chromosome"/>
</dbReference>
<dbReference type="RefSeq" id="WP_319837370.1">
    <property type="nucleotide sequence ID" value="NZ_CP137624.1"/>
</dbReference>
<dbReference type="SUPFAM" id="SSF90123">
    <property type="entry name" value="ABC transporter transmembrane region"/>
    <property type="match status" value="1"/>
</dbReference>
<dbReference type="Gene3D" id="3.40.50.300">
    <property type="entry name" value="P-loop containing nucleotide triphosphate hydrolases"/>
    <property type="match status" value="2"/>
</dbReference>
<feature type="domain" description="ABC transmembrane type-1" evidence="9">
    <location>
        <begin position="26"/>
        <end position="303"/>
    </location>
</feature>
<dbReference type="SMART" id="SM00382">
    <property type="entry name" value="AAA"/>
    <property type="match status" value="1"/>
</dbReference>
<dbReference type="PROSITE" id="PS50929">
    <property type="entry name" value="ABC_TM1F"/>
    <property type="match status" value="1"/>
</dbReference>
<dbReference type="GO" id="GO:0005524">
    <property type="term" value="F:ATP binding"/>
    <property type="evidence" value="ECO:0007669"/>
    <property type="project" value="UniProtKB-KW"/>
</dbReference>
<keyword evidence="6 7" id="KW-0472">Membrane</keyword>
<evidence type="ECO:0000256" key="6">
    <source>
        <dbReference type="ARBA" id="ARBA00023136"/>
    </source>
</evidence>
<feature type="transmembrane region" description="Helical" evidence="7">
    <location>
        <begin position="159"/>
        <end position="179"/>
    </location>
</feature>
<dbReference type="Pfam" id="PF00005">
    <property type="entry name" value="ABC_tran"/>
    <property type="match status" value="1"/>
</dbReference>
<protein>
    <submittedName>
        <fullName evidence="10">ABC transporter ATP-binding protein</fullName>
    </submittedName>
</protein>
<dbReference type="PANTHER" id="PTHR43394:SF1">
    <property type="entry name" value="ATP-BINDING CASSETTE SUB-FAMILY B MEMBER 10, MITOCHONDRIAL"/>
    <property type="match status" value="1"/>
</dbReference>
<dbReference type="InterPro" id="IPR027417">
    <property type="entry name" value="P-loop_NTPase"/>
</dbReference>
<feature type="transmembrane region" description="Helical" evidence="7">
    <location>
        <begin position="63"/>
        <end position="86"/>
    </location>
</feature>
<organism evidence="10 11">
    <name type="scientific">Lysinibacillus louembei</name>
    <dbReference type="NCBI Taxonomy" id="1470088"/>
    <lineage>
        <taxon>Bacteria</taxon>
        <taxon>Bacillati</taxon>
        <taxon>Bacillota</taxon>
        <taxon>Bacilli</taxon>
        <taxon>Bacillales</taxon>
        <taxon>Bacillaceae</taxon>
        <taxon>Lysinibacillus</taxon>
    </lineage>
</organism>
<evidence type="ECO:0000259" key="8">
    <source>
        <dbReference type="PROSITE" id="PS50893"/>
    </source>
</evidence>
<keyword evidence="11" id="KW-1185">Reference proteome</keyword>
<sequence length="538" mass="61247">MNLNKNSNILFVIKQSKISTIYKISVFVIAIVFALLSIIYPLLLNEIIQKLVLGIVESKNILLLILILIIQGILNGFSIYFFSVYCEKSILDTRIMFWNKLFSISRESSETYSPEILNNYLITNIDELGSFVTENIPSLITNSLVIISYSISIWIINKYLLIILIIFLIIYFLITIPFSKVMQKITMELIVTTNTLSVHFINALRNMDVINTHKISITMQDKVTNLFSKIMKLSLKEAKIYSWLEPINQVLTSILLLSTFGIGALLISTNHLTIASLSVFIIILMQAIPSAKAIMQFRLSWKRTESIAAPIRDILEIEELEENKHTLFDINKIVELTNLNFHYEDIACLENINLEINKGEIIAIVGPSGSGKTTLSKLIGGIYTKYSGQIKKPLDLKISYAPQHSNLFSEKVSDNYLTDGTIFMNEVNKKIEELSGGEKQRVNLDRAFSNEYDLIILDEPTNNLDKSSIDKLIYKIKEEKTKNKSIILVTHNIEITKIADIIVFLDDGKITGIGNYNFLLESHKKFRAYKTLENMDSI</sequence>
<dbReference type="PANTHER" id="PTHR43394">
    <property type="entry name" value="ATP-DEPENDENT PERMEASE MDL1, MITOCHONDRIAL"/>
    <property type="match status" value="1"/>
</dbReference>
<feature type="domain" description="ABC transporter" evidence="8">
    <location>
        <begin position="334"/>
        <end position="532"/>
    </location>
</feature>
<dbReference type="InterPro" id="IPR011527">
    <property type="entry name" value="ABC1_TM_dom"/>
</dbReference>
<dbReference type="InterPro" id="IPR003439">
    <property type="entry name" value="ABC_transporter-like_ATP-bd"/>
</dbReference>
<evidence type="ECO:0000256" key="4">
    <source>
        <dbReference type="ARBA" id="ARBA00022840"/>
    </source>
</evidence>
<dbReference type="Gene3D" id="1.20.1560.10">
    <property type="entry name" value="ABC transporter type 1, transmembrane domain"/>
    <property type="match status" value="1"/>
</dbReference>
<dbReference type="PROSITE" id="PS50893">
    <property type="entry name" value="ABC_TRANSPORTER_2"/>
    <property type="match status" value="1"/>
</dbReference>
<keyword evidence="3" id="KW-0547">Nucleotide-binding</keyword>